<dbReference type="Gene3D" id="3.40.190.290">
    <property type="match status" value="1"/>
</dbReference>
<dbReference type="PANTHER" id="PTHR30126">
    <property type="entry name" value="HTH-TYPE TRANSCRIPTIONAL REGULATOR"/>
    <property type="match status" value="1"/>
</dbReference>
<evidence type="ECO:0000256" key="1">
    <source>
        <dbReference type="ARBA" id="ARBA00009437"/>
    </source>
</evidence>
<evidence type="ECO:0000256" key="3">
    <source>
        <dbReference type="ARBA" id="ARBA00023015"/>
    </source>
</evidence>
<dbReference type="InterPro" id="IPR005119">
    <property type="entry name" value="LysR_subst-bd"/>
</dbReference>
<keyword evidence="2" id="KW-0678">Repressor</keyword>
<evidence type="ECO:0000259" key="6">
    <source>
        <dbReference type="PROSITE" id="PS50931"/>
    </source>
</evidence>
<dbReference type="SUPFAM" id="SSF46785">
    <property type="entry name" value="Winged helix' DNA-binding domain"/>
    <property type="match status" value="1"/>
</dbReference>
<sequence length="292" mass="32849">MRYSPEALLAFVETAASGSFSAAARKLHKSQSTVSTAVANLEVDLGITLFNREGRQPQLTPQGQKVLAHVHAILSASEKLDELAVRLSAQIEPRLTFVLSDTYQPTHYETLLSHFEQRYPDIEFECLIAEDRDVIDLLQLGRAHIGMLEVQESYPPDIGYARLPDQTEMALFVAKKHPLASIDALRHEDLPAYRQLCLQTYGRQTQQKALGQTWSAPSYLMLLEMAEQGFGWSILPRWLVAQFGHNKLVELSLSGWPKMISIDAVWSRNNQPGPAGRWFIDSLLDPLRIEGQ</sequence>
<dbReference type="PANTHER" id="PTHR30126:SF91">
    <property type="entry name" value="LYSR FAMILY TRANSCRIPTIONAL REGULATOR"/>
    <property type="match status" value="1"/>
</dbReference>
<evidence type="ECO:0000256" key="5">
    <source>
        <dbReference type="ARBA" id="ARBA00023163"/>
    </source>
</evidence>
<dbReference type="Pfam" id="PF03466">
    <property type="entry name" value="LysR_substrate"/>
    <property type="match status" value="1"/>
</dbReference>
<dbReference type="SUPFAM" id="SSF53850">
    <property type="entry name" value="Periplasmic binding protein-like II"/>
    <property type="match status" value="1"/>
</dbReference>
<dbReference type="GO" id="GO:0003700">
    <property type="term" value="F:DNA-binding transcription factor activity"/>
    <property type="evidence" value="ECO:0007669"/>
    <property type="project" value="InterPro"/>
</dbReference>
<dbReference type="CDD" id="cd05466">
    <property type="entry name" value="PBP2_LTTR_substrate"/>
    <property type="match status" value="1"/>
</dbReference>
<evidence type="ECO:0000256" key="4">
    <source>
        <dbReference type="ARBA" id="ARBA00023125"/>
    </source>
</evidence>
<comment type="similarity">
    <text evidence="1">Belongs to the LysR transcriptional regulatory family.</text>
</comment>
<protein>
    <submittedName>
        <fullName evidence="7">LysR family transcriptional regulator</fullName>
    </submittedName>
</protein>
<dbReference type="Proteomes" id="UP000192536">
    <property type="component" value="Unassembled WGS sequence"/>
</dbReference>
<dbReference type="PRINTS" id="PR00039">
    <property type="entry name" value="HTHLYSR"/>
</dbReference>
<dbReference type="Pfam" id="PF00126">
    <property type="entry name" value="HTH_1"/>
    <property type="match status" value="1"/>
</dbReference>
<evidence type="ECO:0000313" key="7">
    <source>
        <dbReference type="EMBL" id="ORJ24440.1"/>
    </source>
</evidence>
<dbReference type="InterPro" id="IPR036390">
    <property type="entry name" value="WH_DNA-bd_sf"/>
</dbReference>
<organism evidence="7 8">
    <name type="scientific">Rouxiella badensis</name>
    <dbReference type="NCBI Taxonomy" id="1646377"/>
    <lineage>
        <taxon>Bacteria</taxon>
        <taxon>Pseudomonadati</taxon>
        <taxon>Pseudomonadota</taxon>
        <taxon>Gammaproteobacteria</taxon>
        <taxon>Enterobacterales</taxon>
        <taxon>Yersiniaceae</taxon>
        <taxon>Rouxiella</taxon>
    </lineage>
</organism>
<reference evidence="7 8" key="1">
    <citation type="journal article" date="2017" name="Int. J. Syst. Evol. Microbiol.">
        <title>Rouxiella badensis sp. nov. and Rouxiella silvae sp. nov. isolated from peat bog soil in Germany and emendation of the genus description.</title>
        <authorList>
            <person name="Le Fleche-Mateos A."/>
            <person name="Kugler J.H."/>
            <person name="Hansen S.H."/>
            <person name="Syldatk C."/>
            <person name="Hausmann R."/>
            <person name="Lomprez F."/>
            <person name="Vandenbogaert M."/>
            <person name="Manuguerra J.C."/>
            <person name="Grimont P.A."/>
        </authorList>
    </citation>
    <scope>NUCLEOTIDE SEQUENCE [LARGE SCALE GENOMIC DNA]</scope>
    <source>
        <strain evidence="7 8">DSM 100043</strain>
    </source>
</reference>
<keyword evidence="5" id="KW-0804">Transcription</keyword>
<dbReference type="PROSITE" id="PS50931">
    <property type="entry name" value="HTH_LYSR"/>
    <property type="match status" value="1"/>
</dbReference>
<dbReference type="GO" id="GO:0000976">
    <property type="term" value="F:transcription cis-regulatory region binding"/>
    <property type="evidence" value="ECO:0007669"/>
    <property type="project" value="TreeGrafter"/>
</dbReference>
<dbReference type="FunFam" id="1.10.10.10:FF:000001">
    <property type="entry name" value="LysR family transcriptional regulator"/>
    <property type="match status" value="1"/>
</dbReference>
<accession>A0A1X0WCA9</accession>
<gene>
    <name evidence="7" type="ORF">BS640_16400</name>
</gene>
<evidence type="ECO:0000313" key="8">
    <source>
        <dbReference type="Proteomes" id="UP000192536"/>
    </source>
</evidence>
<dbReference type="InterPro" id="IPR036388">
    <property type="entry name" value="WH-like_DNA-bd_sf"/>
</dbReference>
<feature type="domain" description="HTH lysR-type" evidence="6">
    <location>
        <begin position="1"/>
        <end position="60"/>
    </location>
</feature>
<evidence type="ECO:0000256" key="2">
    <source>
        <dbReference type="ARBA" id="ARBA00022491"/>
    </source>
</evidence>
<keyword evidence="4" id="KW-0238">DNA-binding</keyword>
<proteinExistence type="inferred from homology"/>
<dbReference type="GeneID" id="93564789"/>
<keyword evidence="3" id="KW-0805">Transcription regulation</keyword>
<dbReference type="InterPro" id="IPR000847">
    <property type="entry name" value="LysR_HTH_N"/>
</dbReference>
<dbReference type="RefSeq" id="WP_017490710.1">
    <property type="nucleotide sequence ID" value="NZ_CAUQAZ010000096.1"/>
</dbReference>
<dbReference type="Gene3D" id="1.10.10.10">
    <property type="entry name" value="Winged helix-like DNA-binding domain superfamily/Winged helix DNA-binding domain"/>
    <property type="match status" value="1"/>
</dbReference>
<name>A0A1X0WCA9_9GAMM</name>
<dbReference type="AlphaFoldDB" id="A0A1X0WCA9"/>
<dbReference type="EMBL" id="MRWE01000029">
    <property type="protein sequence ID" value="ORJ24440.1"/>
    <property type="molecule type" value="Genomic_DNA"/>
</dbReference>
<comment type="caution">
    <text evidence="7">The sequence shown here is derived from an EMBL/GenBank/DDBJ whole genome shotgun (WGS) entry which is preliminary data.</text>
</comment>
<keyword evidence="8" id="KW-1185">Reference proteome</keyword>
<dbReference type="STRING" id="1646377.BS640_16400"/>